<dbReference type="PANTHER" id="PTHR32432:SF3">
    <property type="entry name" value="ETHANOLAMINE UTILIZATION PROTEIN EUTJ"/>
    <property type="match status" value="1"/>
</dbReference>
<accession>A0AA42DR20</accession>
<evidence type="ECO:0000313" key="1">
    <source>
        <dbReference type="EMBL" id="MDA3733799.1"/>
    </source>
</evidence>
<dbReference type="PIRSF" id="PIRSF019169">
    <property type="entry name" value="PilM"/>
    <property type="match status" value="1"/>
</dbReference>
<reference evidence="1" key="1">
    <citation type="journal article" date="2023" name="Int. J. Syst. Evol. Microbiol.">
        <title>&lt;i&gt;Holtiella tumoricola&lt;/i&gt; gen. nov. sp. nov., isolated from a human clinical sample.</title>
        <authorList>
            <person name="Allen-Vercoe E."/>
            <person name="Daigneault M.C."/>
            <person name="Vancuren S.J."/>
            <person name="Cochrane K."/>
            <person name="O'Neal L.L."/>
            <person name="Sankaranarayanan K."/>
            <person name="Lawson P.A."/>
        </authorList>
    </citation>
    <scope>NUCLEOTIDE SEQUENCE</scope>
    <source>
        <strain evidence="1">CC70A</strain>
    </source>
</reference>
<comment type="caution">
    <text evidence="1">The sequence shown here is derived from an EMBL/GenBank/DDBJ whole genome shotgun (WGS) entry which is preliminary data.</text>
</comment>
<dbReference type="CDD" id="cd24049">
    <property type="entry name" value="ASKHA_NBD_PilM"/>
    <property type="match status" value="1"/>
</dbReference>
<dbReference type="Gene3D" id="3.30.420.40">
    <property type="match status" value="2"/>
</dbReference>
<dbReference type="Proteomes" id="UP001169242">
    <property type="component" value="Unassembled WGS sequence"/>
</dbReference>
<dbReference type="InterPro" id="IPR005883">
    <property type="entry name" value="PilM"/>
</dbReference>
<dbReference type="Gene3D" id="3.30.1490.300">
    <property type="match status" value="1"/>
</dbReference>
<dbReference type="InterPro" id="IPR043129">
    <property type="entry name" value="ATPase_NBD"/>
</dbReference>
<organism evidence="1 2">
    <name type="scientific">Holtiella tumoricola</name>
    <dbReference type="NCBI Taxonomy" id="3018743"/>
    <lineage>
        <taxon>Bacteria</taxon>
        <taxon>Bacillati</taxon>
        <taxon>Bacillota</taxon>
        <taxon>Clostridia</taxon>
        <taxon>Lachnospirales</taxon>
        <taxon>Cellulosilyticaceae</taxon>
        <taxon>Holtiella</taxon>
    </lineage>
</organism>
<dbReference type="SUPFAM" id="SSF53067">
    <property type="entry name" value="Actin-like ATPase domain"/>
    <property type="match status" value="2"/>
</dbReference>
<proteinExistence type="predicted"/>
<gene>
    <name evidence="1" type="primary">pilM</name>
    <name evidence="1" type="ORF">PBV87_20205</name>
</gene>
<keyword evidence="2" id="KW-1185">Reference proteome</keyword>
<dbReference type="AlphaFoldDB" id="A0AA42DR20"/>
<evidence type="ECO:0000313" key="2">
    <source>
        <dbReference type="Proteomes" id="UP001169242"/>
    </source>
</evidence>
<dbReference type="RefSeq" id="WP_271013508.1">
    <property type="nucleotide sequence ID" value="NZ_JAQIFT010000068.1"/>
</dbReference>
<dbReference type="PANTHER" id="PTHR32432">
    <property type="entry name" value="CELL DIVISION PROTEIN FTSA-RELATED"/>
    <property type="match status" value="1"/>
</dbReference>
<dbReference type="InterPro" id="IPR050696">
    <property type="entry name" value="FtsA/MreB"/>
</dbReference>
<dbReference type="Pfam" id="PF11104">
    <property type="entry name" value="PilM_2"/>
    <property type="match status" value="1"/>
</dbReference>
<dbReference type="EMBL" id="JAQIFT010000068">
    <property type="protein sequence ID" value="MDA3733799.1"/>
    <property type="molecule type" value="Genomic_DNA"/>
</dbReference>
<name>A0AA42DR20_9FIRM</name>
<sequence>MLLAIDIGSRNIHIVEGEYHAKRFKIGRTVTTLTPEGAVVDGEIVNVNEIITKLRNTLQKNKLSSKNVVFTVNPGNMMSRKFIIPNVKKTETIPILQNEMESLMNFSEPHIVDYTDVERTEEGTFSIETVALSKETIKQYFHIAKALKLRPKALDIHQNAVYKFVLTCNEIDYKNIIVADIGNSYMNTYLFRDRTRVFARRMLINTEQYERTLVSLGKLRALNHDFSLLDLSPKTLSEDPVLENTITLYLSNIVDQLQRVMQFHMSMGTKGQVSQVSNIYLSGAMANMKGITEYIQSYMDIPVEKIDDIADPRVCKMDRLPQYLNAVGALIRLD</sequence>
<protein>
    <submittedName>
        <fullName evidence="1">Pilus assembly protein PilM</fullName>
    </submittedName>
</protein>